<reference evidence="1 2" key="1">
    <citation type="journal article" date="2010" name="Stand. Genomic Sci.">
        <title>Complete genome sequence of Haliangium ochraceum type strain (SMP-2).</title>
        <authorList>
            <consortium name="US DOE Joint Genome Institute (JGI-PGF)"/>
            <person name="Ivanova N."/>
            <person name="Daum C."/>
            <person name="Lang E."/>
            <person name="Abt B."/>
            <person name="Kopitz M."/>
            <person name="Saunders E."/>
            <person name="Lapidus A."/>
            <person name="Lucas S."/>
            <person name="Glavina Del Rio T."/>
            <person name="Nolan M."/>
            <person name="Tice H."/>
            <person name="Copeland A."/>
            <person name="Cheng J.F."/>
            <person name="Chen F."/>
            <person name="Bruce D."/>
            <person name="Goodwin L."/>
            <person name="Pitluck S."/>
            <person name="Mavromatis K."/>
            <person name="Pati A."/>
            <person name="Mikhailova N."/>
            <person name="Chen A."/>
            <person name="Palaniappan K."/>
            <person name="Land M."/>
            <person name="Hauser L."/>
            <person name="Chang Y.J."/>
            <person name="Jeffries C.D."/>
            <person name="Detter J.C."/>
            <person name="Brettin T."/>
            <person name="Rohde M."/>
            <person name="Goker M."/>
            <person name="Bristow J."/>
            <person name="Markowitz V."/>
            <person name="Eisen J.A."/>
            <person name="Hugenholtz P."/>
            <person name="Kyrpides N.C."/>
            <person name="Klenk H.P."/>
        </authorList>
    </citation>
    <scope>NUCLEOTIDE SEQUENCE [LARGE SCALE GENOMIC DNA]</scope>
    <source>
        <strain evidence="2">DSM 14365 / CIP 107738 / JCM 11303 / AJ 13395 / SMP-2</strain>
    </source>
</reference>
<name>D0LU61_HALO1</name>
<dbReference type="Pfam" id="PF09650">
    <property type="entry name" value="PHA_gran_rgn"/>
    <property type="match status" value="1"/>
</dbReference>
<accession>D0LU61</accession>
<organism evidence="1 2">
    <name type="scientific">Haliangium ochraceum (strain DSM 14365 / JCM 11303 / SMP-2)</name>
    <dbReference type="NCBI Taxonomy" id="502025"/>
    <lineage>
        <taxon>Bacteria</taxon>
        <taxon>Pseudomonadati</taxon>
        <taxon>Myxococcota</taxon>
        <taxon>Polyangia</taxon>
        <taxon>Haliangiales</taxon>
        <taxon>Kofleriaceae</taxon>
        <taxon>Haliangium</taxon>
    </lineage>
</organism>
<dbReference type="EMBL" id="CP001804">
    <property type="protein sequence ID" value="ACY17425.1"/>
    <property type="molecule type" value="Genomic_DNA"/>
</dbReference>
<keyword evidence="2" id="KW-1185">Reference proteome</keyword>
<dbReference type="OrthoDB" id="5515043at2"/>
<dbReference type="eggNOG" id="ENOG5031T65">
    <property type="taxonomic scope" value="Bacteria"/>
</dbReference>
<dbReference type="KEGG" id="hoh:Hoch_4936"/>
<dbReference type="STRING" id="502025.Hoch_4936"/>
<evidence type="ECO:0000313" key="1">
    <source>
        <dbReference type="EMBL" id="ACY17425.1"/>
    </source>
</evidence>
<evidence type="ECO:0000313" key="2">
    <source>
        <dbReference type="Proteomes" id="UP000001880"/>
    </source>
</evidence>
<dbReference type="InterPro" id="IPR013433">
    <property type="entry name" value="PHA_gran_rgn"/>
</dbReference>
<dbReference type="HOGENOM" id="CLU_2221620_0_0_7"/>
<proteinExistence type="predicted"/>
<sequence>MDFDYKHDLPVDDARARLEALGEYLNSKHGINVTWSGETAKFQGKYMVVSIDGEMTLKPDKVSVKAKDPGMLWRKKAKEYLQGKLAQYLDPKTPVDALRGNK</sequence>
<dbReference type="RefSeq" id="WP_012830017.1">
    <property type="nucleotide sequence ID" value="NC_013440.1"/>
</dbReference>
<protein>
    <submittedName>
        <fullName evidence="1">Uncharacterized protein</fullName>
    </submittedName>
</protein>
<dbReference type="AlphaFoldDB" id="D0LU61"/>
<dbReference type="Proteomes" id="UP000001880">
    <property type="component" value="Chromosome"/>
</dbReference>
<gene>
    <name evidence="1" type="ordered locus">Hoch_4936</name>
</gene>